<keyword evidence="5" id="KW-0472">Membrane</keyword>
<organism evidence="6 7">
    <name type="scientific">Equus caballus</name>
    <name type="common">Horse</name>
    <dbReference type="NCBI Taxonomy" id="9796"/>
    <lineage>
        <taxon>Eukaryota</taxon>
        <taxon>Metazoa</taxon>
        <taxon>Chordata</taxon>
        <taxon>Craniata</taxon>
        <taxon>Vertebrata</taxon>
        <taxon>Euteleostomi</taxon>
        <taxon>Mammalia</taxon>
        <taxon>Eutheria</taxon>
        <taxon>Laurasiatheria</taxon>
        <taxon>Perissodactyla</taxon>
        <taxon>Equidae</taxon>
        <taxon>Equus</taxon>
    </lineage>
</organism>
<evidence type="ECO:0000256" key="4">
    <source>
        <dbReference type="ARBA" id="ARBA00022989"/>
    </source>
</evidence>
<dbReference type="InterPro" id="IPR036259">
    <property type="entry name" value="MFS_trans_sf"/>
</dbReference>
<dbReference type="Bgee" id="ENSECAG00000038426">
    <property type="expression patterns" value="Expressed in chorionic villus"/>
</dbReference>
<keyword evidence="3" id="KW-0812">Transmembrane</keyword>
<dbReference type="PaxDb" id="9796-ENSECAP00000024992"/>
<dbReference type="GeneTree" id="ENSGT00940000162742"/>
<keyword evidence="2" id="KW-0762">Sugar transport</keyword>
<evidence type="ECO:0000313" key="7">
    <source>
        <dbReference type="Proteomes" id="UP000002281"/>
    </source>
</evidence>
<dbReference type="Pfam" id="PF00083">
    <property type="entry name" value="Sugar_tr"/>
    <property type="match status" value="1"/>
</dbReference>
<dbReference type="AlphaFoldDB" id="A0A3Q2GW22"/>
<dbReference type="InParanoid" id="A0A3Q2GW22"/>
<sequence length="347" mass="37754">MTLRTPPSLCPPPASCLLSHGRCPDPAFLCQAGSLVCRAEGCGQPHLLQQLHPILVLATPSAAFGSDFQYGYNMAVVNTLHKALKSFCNKIYFKRHGTFRDEKVVVLLFSCTVSVFPLGRALGSLTVGLLADGGIRRGALLINSVFTTVPAVLMGVSEMTKPFELITFSRWCWESVTAEGVSYSNLRGTLGAMTNVSVVVGIFLAQISSLQAILGNPTGVTEQKGAHSAHRNLVSITANKLVVEKGKFIQLASVIGRWRTSVLKNHLTTMQNLETVLQENGQGRRGSGMLIIWCDELQGAILFLSSVTHDGYQHRILLSGRHHVPEELREQSCLITAGDMRKQESQN</sequence>
<dbReference type="Ensembl" id="ENSECAT00000055587.2">
    <property type="protein sequence ID" value="ENSECAP00000024992.2"/>
    <property type="gene ID" value="ENSECAG00000038426.2"/>
</dbReference>
<evidence type="ECO:0000256" key="2">
    <source>
        <dbReference type="ARBA" id="ARBA00022597"/>
    </source>
</evidence>
<keyword evidence="2" id="KW-0813">Transport</keyword>
<dbReference type="GO" id="GO:0022857">
    <property type="term" value="F:transmembrane transporter activity"/>
    <property type="evidence" value="ECO:0007669"/>
    <property type="project" value="InterPro"/>
</dbReference>
<evidence type="ECO:0000313" key="6">
    <source>
        <dbReference type="Ensembl" id="ENSECAP00000024992.2"/>
    </source>
</evidence>
<comment type="subcellular location">
    <subcellularLocation>
        <location evidence="1">Endomembrane system</location>
        <topology evidence="1">Multi-pass membrane protein</topology>
    </subcellularLocation>
</comment>
<reference evidence="6" key="3">
    <citation type="submission" date="2025-09" db="UniProtKB">
        <authorList>
            <consortium name="Ensembl"/>
        </authorList>
    </citation>
    <scope>IDENTIFICATION</scope>
    <source>
        <strain evidence="6">Thoroughbred</strain>
    </source>
</reference>
<reference evidence="6 7" key="1">
    <citation type="journal article" date="2009" name="Science">
        <title>Genome sequence, comparative analysis, and population genetics of the domestic horse.</title>
        <authorList>
            <consortium name="Broad Institute Genome Sequencing Platform"/>
            <consortium name="Broad Institute Whole Genome Assembly Team"/>
            <person name="Wade C.M."/>
            <person name="Giulotto E."/>
            <person name="Sigurdsson S."/>
            <person name="Zoli M."/>
            <person name="Gnerre S."/>
            <person name="Imsland F."/>
            <person name="Lear T.L."/>
            <person name="Adelson D.L."/>
            <person name="Bailey E."/>
            <person name="Bellone R.R."/>
            <person name="Bloecker H."/>
            <person name="Distl O."/>
            <person name="Edgar R.C."/>
            <person name="Garber M."/>
            <person name="Leeb T."/>
            <person name="Mauceli E."/>
            <person name="MacLeod J.N."/>
            <person name="Penedo M.C.T."/>
            <person name="Raison J.M."/>
            <person name="Sharpe T."/>
            <person name="Vogel J."/>
            <person name="Andersson L."/>
            <person name="Antczak D.F."/>
            <person name="Biagi T."/>
            <person name="Binns M.M."/>
            <person name="Chowdhary B.P."/>
            <person name="Coleman S.J."/>
            <person name="Della Valle G."/>
            <person name="Fryc S."/>
            <person name="Guerin G."/>
            <person name="Hasegawa T."/>
            <person name="Hill E.W."/>
            <person name="Jurka J."/>
            <person name="Kiialainen A."/>
            <person name="Lindgren G."/>
            <person name="Liu J."/>
            <person name="Magnani E."/>
            <person name="Mickelson J.R."/>
            <person name="Murray J."/>
            <person name="Nergadze S.G."/>
            <person name="Onofrio R."/>
            <person name="Pedroni S."/>
            <person name="Piras M.F."/>
            <person name="Raudsepp T."/>
            <person name="Rocchi M."/>
            <person name="Roeed K.H."/>
            <person name="Ryder O.A."/>
            <person name="Searle S."/>
            <person name="Skow L."/>
            <person name="Swinburne J.E."/>
            <person name="Syvaenen A.C."/>
            <person name="Tozaki T."/>
            <person name="Valberg S.J."/>
            <person name="Vaudin M."/>
            <person name="White J.R."/>
            <person name="Zody M.C."/>
            <person name="Lander E.S."/>
            <person name="Lindblad-Toh K."/>
        </authorList>
    </citation>
    <scope>NUCLEOTIDE SEQUENCE [LARGE SCALE GENOMIC DNA]</scope>
    <source>
        <strain evidence="6 7">Thoroughbred</strain>
    </source>
</reference>
<dbReference type="GO" id="GO:0012505">
    <property type="term" value="C:endomembrane system"/>
    <property type="evidence" value="ECO:0007669"/>
    <property type="project" value="UniProtKB-SubCell"/>
</dbReference>
<proteinExistence type="predicted"/>
<evidence type="ECO:0000256" key="3">
    <source>
        <dbReference type="ARBA" id="ARBA00022692"/>
    </source>
</evidence>
<dbReference type="Gene3D" id="1.20.1250.20">
    <property type="entry name" value="MFS general substrate transporter like domains"/>
    <property type="match status" value="1"/>
</dbReference>
<accession>A0A3Q2GW22</accession>
<dbReference type="PANTHER" id="PTHR23503">
    <property type="entry name" value="SOLUTE CARRIER FAMILY 2"/>
    <property type="match status" value="1"/>
</dbReference>
<dbReference type="PANTHER" id="PTHR23503:SF30">
    <property type="entry name" value="SOLUTE CARRIER FAMILY 2, FACILITATED GLUCOSE TRANSPORTER MEMBER 7"/>
    <property type="match status" value="1"/>
</dbReference>
<dbReference type="InterPro" id="IPR045263">
    <property type="entry name" value="GLUT"/>
</dbReference>
<keyword evidence="7" id="KW-1185">Reference proteome</keyword>
<evidence type="ECO:0000256" key="1">
    <source>
        <dbReference type="ARBA" id="ARBA00004127"/>
    </source>
</evidence>
<name>A0A3Q2GW22_HORSE</name>
<reference evidence="6" key="2">
    <citation type="submission" date="2025-08" db="UniProtKB">
        <authorList>
            <consortium name="Ensembl"/>
        </authorList>
    </citation>
    <scope>IDENTIFICATION</scope>
    <source>
        <strain evidence="6">Thoroughbred</strain>
    </source>
</reference>
<dbReference type="InterPro" id="IPR005828">
    <property type="entry name" value="MFS_sugar_transport-like"/>
</dbReference>
<protein>
    <submittedName>
        <fullName evidence="6">Uncharacterized protein</fullName>
    </submittedName>
</protein>
<keyword evidence="4" id="KW-1133">Transmembrane helix</keyword>
<dbReference type="GO" id="GO:0016020">
    <property type="term" value="C:membrane"/>
    <property type="evidence" value="ECO:0007669"/>
    <property type="project" value="InterPro"/>
</dbReference>
<evidence type="ECO:0000256" key="5">
    <source>
        <dbReference type="ARBA" id="ARBA00023136"/>
    </source>
</evidence>
<dbReference type="Proteomes" id="UP000002281">
    <property type="component" value="Chromosome 2"/>
</dbReference>